<sequence>MGASVTITANERRVAPAWAEQQRDLIDRMDRAAMRFVDHATRPDGSLVQRTVWTSMDGTDNGYEAFLSFPLFYLVGGGKHIHGLARKEFDAITRQYSAYGTVDREFVTGFDWFHHSESYTYVYYLAMCNPRQQVDRARALQYAAMYIGEDPLAPNWDAEHRIIRSPLNGSHGPRFVTTTTDWDYHRPILANYLAPFEDIAGTDSSDPMFKVDWTDDAMFASVLEMINTRMTRGDVPLNLSATSLVTNAFLLTGEEKYR</sequence>
<dbReference type="EMBL" id="UINC01136055">
    <property type="protein sequence ID" value="SVD20583.1"/>
    <property type="molecule type" value="Genomic_DNA"/>
</dbReference>
<dbReference type="Pfam" id="PF26099">
    <property type="entry name" value="DUF8034"/>
    <property type="match status" value="1"/>
</dbReference>
<feature type="non-terminal residue" evidence="1">
    <location>
        <position position="1"/>
    </location>
</feature>
<reference evidence="1" key="1">
    <citation type="submission" date="2018-05" db="EMBL/GenBank/DDBJ databases">
        <authorList>
            <person name="Lanie J.A."/>
            <person name="Ng W.-L."/>
            <person name="Kazmierczak K.M."/>
            <person name="Andrzejewski T.M."/>
            <person name="Davidsen T.M."/>
            <person name="Wayne K.J."/>
            <person name="Tettelin H."/>
            <person name="Glass J.I."/>
            <person name="Rusch D."/>
            <person name="Podicherti R."/>
            <person name="Tsui H.-C.T."/>
            <person name="Winkler M.E."/>
        </authorList>
    </citation>
    <scope>NUCLEOTIDE SEQUENCE</scope>
</reference>
<gene>
    <name evidence="1" type="ORF">METZ01_LOCUS373437</name>
</gene>
<dbReference type="InterPro" id="IPR058347">
    <property type="entry name" value="DUF8034"/>
</dbReference>
<name>A0A382TF06_9ZZZZ</name>
<proteinExistence type="predicted"/>
<dbReference type="AlphaFoldDB" id="A0A382TF06"/>
<protein>
    <submittedName>
        <fullName evidence="1">Uncharacterized protein</fullName>
    </submittedName>
</protein>
<evidence type="ECO:0000313" key="1">
    <source>
        <dbReference type="EMBL" id="SVD20583.1"/>
    </source>
</evidence>
<organism evidence="1">
    <name type="scientific">marine metagenome</name>
    <dbReference type="NCBI Taxonomy" id="408172"/>
    <lineage>
        <taxon>unclassified sequences</taxon>
        <taxon>metagenomes</taxon>
        <taxon>ecological metagenomes</taxon>
    </lineage>
</organism>
<accession>A0A382TF06</accession>
<feature type="non-terminal residue" evidence="1">
    <location>
        <position position="258"/>
    </location>
</feature>